<comment type="caution">
    <text evidence="7">Lacks conserved residue(s) required for the propagation of feature annotation.</text>
</comment>
<evidence type="ECO:0000256" key="3">
    <source>
        <dbReference type="ARBA" id="ARBA00022643"/>
    </source>
</evidence>
<evidence type="ECO:0000256" key="1">
    <source>
        <dbReference type="ARBA" id="ARBA00022602"/>
    </source>
</evidence>
<dbReference type="RefSeq" id="WP_021712485.1">
    <property type="nucleotide sequence ID" value="NZ_BATM01000005.1"/>
</dbReference>
<feature type="binding site" evidence="7">
    <location>
        <begin position="107"/>
        <end position="110"/>
    </location>
    <ligand>
        <name>FMN</name>
        <dbReference type="ChEBI" id="CHEBI:58210"/>
    </ligand>
</feature>
<dbReference type="STRING" id="1219080.VEZ01S_05_01530"/>
<dbReference type="PANTHER" id="PTHR43374">
    <property type="entry name" value="FLAVIN PRENYLTRANSFERASE"/>
    <property type="match status" value="1"/>
</dbReference>
<evidence type="ECO:0000313" key="10">
    <source>
        <dbReference type="Proteomes" id="UP000016562"/>
    </source>
</evidence>
<dbReference type="PANTHER" id="PTHR43374:SF1">
    <property type="entry name" value="FLAVIN PRENYLTRANSFERASE PAD1, MITOCHONDRIAL"/>
    <property type="match status" value="1"/>
</dbReference>
<keyword evidence="2 7" id="KW-0285">Flavoprotein</keyword>
<keyword evidence="1 7" id="KW-0637">Prenyltransferase</keyword>
<feature type="binding site" evidence="7">
    <location>
        <position position="172"/>
    </location>
    <ligand>
        <name>dimethylallyl phosphate</name>
        <dbReference type="ChEBI" id="CHEBI:88052"/>
    </ligand>
</feature>
<dbReference type="GO" id="GO:0016831">
    <property type="term" value="F:carboxy-lyase activity"/>
    <property type="evidence" value="ECO:0007669"/>
    <property type="project" value="TreeGrafter"/>
</dbReference>
<protein>
    <recommendedName>
        <fullName evidence="7">Flavin prenyltransferase UbiX</fullName>
        <ecNumber evidence="7">2.5.1.129</ecNumber>
    </recommendedName>
</protein>
<keyword evidence="10" id="KW-1185">Reference proteome</keyword>
<dbReference type="eggNOG" id="COG0163">
    <property type="taxonomic scope" value="Bacteria"/>
</dbReference>
<dbReference type="NCBIfam" id="TIGR00421">
    <property type="entry name" value="ubiX_pad"/>
    <property type="match status" value="1"/>
</dbReference>
<feature type="binding site" evidence="7">
    <location>
        <position position="42"/>
    </location>
    <ligand>
        <name>FMN</name>
        <dbReference type="ChEBI" id="CHEBI:58210"/>
    </ligand>
</feature>
<dbReference type="InterPro" id="IPR003382">
    <property type="entry name" value="Flavoprotein"/>
</dbReference>
<comment type="caution">
    <text evidence="9">The sequence shown here is derived from an EMBL/GenBank/DDBJ whole genome shotgun (WGS) entry which is preliminary data.</text>
</comment>
<dbReference type="GO" id="GO:0106141">
    <property type="term" value="F:flavin prenyltransferase activity"/>
    <property type="evidence" value="ECO:0007669"/>
    <property type="project" value="UniProtKB-EC"/>
</dbReference>
<comment type="function">
    <text evidence="7">Flavin prenyltransferase that catalyzes the synthesis of the prenylated FMN cofactor (prenyl-FMN) for 4-hydroxy-3-polyprenylbenzoic acid decarboxylase UbiD. The prenyltransferase is metal-independent and links a dimethylallyl moiety from dimethylallyl monophosphate (DMAP) to the flavin N5 and C6 atoms of FMN.</text>
</comment>
<sequence>MPINAPQKSITLAMTGASGAPYGLALLKKLLDAEYRVYFLISSAARVVLATEHNLKLPSGPDAIKSALVTHLECDEALLVVCGKEDWFSPVASGSAAPKQMIVCPCSAGSLASIAHGMSDNLIERAADVVLKERGQLILVVRETPFSTLHLENMLKLSKMGATIMPAAPGFYHQPQTIEDLVNFMVARVLDHVGVAQDLVQPWGYDRRQ</sequence>
<evidence type="ECO:0000256" key="2">
    <source>
        <dbReference type="ARBA" id="ARBA00022630"/>
    </source>
</evidence>
<dbReference type="InterPro" id="IPR004507">
    <property type="entry name" value="UbiX-like"/>
</dbReference>
<keyword evidence="3 7" id="KW-0288">FMN</keyword>
<dbReference type="AlphaFoldDB" id="U3CBR6"/>
<reference evidence="9 10" key="1">
    <citation type="submission" date="2013-09" db="EMBL/GenBank/DDBJ databases">
        <title>Whole genome shotgun sequence of Vibrio ezurae NBRC 102218.</title>
        <authorList>
            <person name="Yoshida I."/>
            <person name="Hosoyama A."/>
            <person name="Numata M."/>
            <person name="Hashimoto M."/>
            <person name="Hosoyama Y."/>
            <person name="Tsuchikane K."/>
            <person name="Noguchi M."/>
            <person name="Hirakata S."/>
            <person name="Ichikawa N."/>
            <person name="Ohji S."/>
            <person name="Yamazoe A."/>
            <person name="Fujita N."/>
        </authorList>
    </citation>
    <scope>NUCLEOTIDE SEQUENCE [LARGE SCALE GENOMIC DNA]</scope>
    <source>
        <strain evidence="9 10">NBRC 102218</strain>
    </source>
</reference>
<dbReference type="OrthoDB" id="9781577at2"/>
<dbReference type="NCBIfam" id="NF004685">
    <property type="entry name" value="PRK06029.1"/>
    <property type="match status" value="1"/>
</dbReference>
<feature type="binding site" evidence="7">
    <location>
        <position position="188"/>
    </location>
    <ligand>
        <name>dimethylallyl phosphate</name>
        <dbReference type="ChEBI" id="CHEBI:88052"/>
    </ligand>
</feature>
<feature type="binding site" evidence="7">
    <location>
        <begin position="16"/>
        <end position="18"/>
    </location>
    <ligand>
        <name>FMN</name>
        <dbReference type="ChEBI" id="CHEBI:58210"/>
    </ligand>
</feature>
<dbReference type="Pfam" id="PF02441">
    <property type="entry name" value="Flavoprotein"/>
    <property type="match status" value="1"/>
</dbReference>
<dbReference type="FunFam" id="3.40.50.1950:FF:000001">
    <property type="entry name" value="Flavin prenyltransferase UbiX"/>
    <property type="match status" value="1"/>
</dbReference>
<gene>
    <name evidence="7" type="primary">ubiX</name>
    <name evidence="9" type="ORF">VEZ01S_05_01530</name>
</gene>
<organism evidence="9 10">
    <name type="scientific">Vibrio ezurae NBRC 102218</name>
    <dbReference type="NCBI Taxonomy" id="1219080"/>
    <lineage>
        <taxon>Bacteria</taxon>
        <taxon>Pseudomonadati</taxon>
        <taxon>Pseudomonadota</taxon>
        <taxon>Gammaproteobacteria</taxon>
        <taxon>Vibrionales</taxon>
        <taxon>Vibrionaceae</taxon>
        <taxon>Vibrio</taxon>
    </lineage>
</organism>
<dbReference type="Gene3D" id="3.40.50.1950">
    <property type="entry name" value="Flavin prenyltransferase-like"/>
    <property type="match status" value="1"/>
</dbReference>
<evidence type="ECO:0000259" key="8">
    <source>
        <dbReference type="Pfam" id="PF02441"/>
    </source>
</evidence>
<evidence type="ECO:0000313" key="9">
    <source>
        <dbReference type="EMBL" id="GAD78764.1"/>
    </source>
</evidence>
<dbReference type="HAMAP" id="MF_01984">
    <property type="entry name" value="ubiX_pad"/>
    <property type="match status" value="1"/>
</dbReference>
<feature type="domain" description="Flavoprotein" evidence="8">
    <location>
        <begin position="8"/>
        <end position="192"/>
    </location>
</feature>
<evidence type="ECO:0000256" key="5">
    <source>
        <dbReference type="ARBA" id="ARBA00050612"/>
    </source>
</evidence>
<comment type="similarity">
    <text evidence="6 7">Belongs to the UbiX/PAD1 family.</text>
</comment>
<keyword evidence="4 7" id="KW-0808">Transferase</keyword>
<evidence type="ECO:0000256" key="6">
    <source>
        <dbReference type="ARBA" id="ARBA00060793"/>
    </source>
</evidence>
<evidence type="ECO:0000256" key="4">
    <source>
        <dbReference type="ARBA" id="ARBA00022679"/>
    </source>
</evidence>
<dbReference type="EMBL" id="BATM01000005">
    <property type="protein sequence ID" value="GAD78764.1"/>
    <property type="molecule type" value="Genomic_DNA"/>
</dbReference>
<dbReference type="EC" id="2.5.1.129" evidence="7"/>
<accession>U3CBR6</accession>
<dbReference type="InterPro" id="IPR036551">
    <property type="entry name" value="Flavin_trans-like"/>
</dbReference>
<feature type="binding site" evidence="7">
    <location>
        <position position="142"/>
    </location>
    <ligand>
        <name>FMN</name>
        <dbReference type="ChEBI" id="CHEBI:58210"/>
    </ligand>
</feature>
<dbReference type="SUPFAM" id="SSF52507">
    <property type="entry name" value="Homo-oligomeric flavin-containing Cys decarboxylases, HFCD"/>
    <property type="match status" value="1"/>
</dbReference>
<name>U3CBR6_9VIBR</name>
<proteinExistence type="inferred from homology"/>
<evidence type="ECO:0000256" key="7">
    <source>
        <dbReference type="HAMAP-Rule" id="MF_01984"/>
    </source>
</evidence>
<dbReference type="Proteomes" id="UP000016562">
    <property type="component" value="Unassembled WGS sequence"/>
</dbReference>
<comment type="catalytic activity">
    <reaction evidence="5 7">
        <text>dimethylallyl phosphate + FMNH2 = prenylated FMNH2 + phosphate</text>
        <dbReference type="Rhea" id="RHEA:37743"/>
        <dbReference type="ChEBI" id="CHEBI:43474"/>
        <dbReference type="ChEBI" id="CHEBI:57618"/>
        <dbReference type="ChEBI" id="CHEBI:87467"/>
        <dbReference type="ChEBI" id="CHEBI:88052"/>
        <dbReference type="EC" id="2.5.1.129"/>
    </reaction>
</comment>